<sequence length="101" mass="11396">MMPFQYLLTEYDPDTKTLRQFWLAASELDNVSNVQKRPFLEIPVNNETPLDDESARRVGASVLMSLVSQYPELRPLALVTDGHGRRLISAADGRKSEDTSD</sequence>
<accession>A0A242N180</accession>
<comment type="caution">
    <text evidence="1">The sequence shown here is derived from an EMBL/GenBank/DDBJ whole genome shotgun (WGS) entry which is preliminary data.</text>
</comment>
<proteinExistence type="predicted"/>
<reference evidence="1 2" key="1">
    <citation type="submission" date="2017-03" db="EMBL/GenBank/DDBJ databases">
        <title>Genome analysis of strain PAMC 26577.</title>
        <authorList>
            <person name="Oh H.-M."/>
            <person name="Yang J.-A."/>
        </authorList>
    </citation>
    <scope>NUCLEOTIDE SEQUENCE [LARGE SCALE GENOMIC DNA]</scope>
    <source>
        <strain evidence="1 2">PAMC 26577</strain>
    </source>
</reference>
<dbReference type="AlphaFoldDB" id="A0A242N180"/>
<organism evidence="1 2">
    <name type="scientific">Caballeronia sordidicola</name>
    <name type="common">Burkholderia sordidicola</name>
    <dbReference type="NCBI Taxonomy" id="196367"/>
    <lineage>
        <taxon>Bacteria</taxon>
        <taxon>Pseudomonadati</taxon>
        <taxon>Pseudomonadota</taxon>
        <taxon>Betaproteobacteria</taxon>
        <taxon>Burkholderiales</taxon>
        <taxon>Burkholderiaceae</taxon>
        <taxon>Caballeronia</taxon>
    </lineage>
</organism>
<gene>
    <name evidence="1" type="ORF">PAMC26577_09210</name>
</gene>
<evidence type="ECO:0000313" key="1">
    <source>
        <dbReference type="EMBL" id="OTP77134.1"/>
    </source>
</evidence>
<dbReference type="Proteomes" id="UP000195221">
    <property type="component" value="Unassembled WGS sequence"/>
</dbReference>
<evidence type="ECO:0000313" key="2">
    <source>
        <dbReference type="Proteomes" id="UP000195221"/>
    </source>
</evidence>
<dbReference type="RefSeq" id="WP_062172468.1">
    <property type="nucleotide sequence ID" value="NZ_MSRG01000063.1"/>
</dbReference>
<name>A0A242N180_CABSO</name>
<dbReference type="EMBL" id="NBTZ01000033">
    <property type="protein sequence ID" value="OTP77134.1"/>
    <property type="molecule type" value="Genomic_DNA"/>
</dbReference>
<protein>
    <submittedName>
        <fullName evidence="1">Uncharacterized protein</fullName>
    </submittedName>
</protein>